<feature type="compositionally biased region" description="Basic residues" evidence="1">
    <location>
        <begin position="16"/>
        <end position="25"/>
    </location>
</feature>
<evidence type="ECO:0000256" key="1">
    <source>
        <dbReference type="SAM" id="MobiDB-lite"/>
    </source>
</evidence>
<dbReference type="CDD" id="cd12954">
    <property type="entry name" value="MMP_TTHA0227_like_1"/>
    <property type="match status" value="1"/>
</dbReference>
<reference evidence="3" key="1">
    <citation type="journal article" date="2019" name="Int. J. Syst. Evol. Microbiol.">
        <title>The Global Catalogue of Microorganisms (GCM) 10K type strain sequencing project: providing services to taxonomists for standard genome sequencing and annotation.</title>
        <authorList>
            <consortium name="The Broad Institute Genomics Platform"/>
            <consortium name="The Broad Institute Genome Sequencing Center for Infectious Disease"/>
            <person name="Wu L."/>
            <person name="Ma J."/>
        </authorList>
    </citation>
    <scope>NUCLEOTIDE SEQUENCE [LARGE SCALE GENOMIC DNA]</scope>
    <source>
        <strain evidence="3">CCUG 43304</strain>
    </source>
</reference>
<dbReference type="SUPFAM" id="SSF55486">
    <property type="entry name" value="Metalloproteases ('zincins'), catalytic domain"/>
    <property type="match status" value="1"/>
</dbReference>
<dbReference type="Proteomes" id="UP001596306">
    <property type="component" value="Unassembled WGS sequence"/>
</dbReference>
<sequence length="148" mass="17021">MPRSRRALAPAPSARRGIRDRHGRGLRSSVAGPYLPMLRGRIELFDTTIASTAEYLRGLWPGELSAMTIEIASAPHDALHGDHVDRWTVRPHDNRIVFYRVPIQRLSKLHRNDEVHQRLMVESCVFRAVAELLGKDPWDLAPERFRHF</sequence>
<name>A0ABW1V9V4_9MICO</name>
<gene>
    <name evidence="2" type="ORF">ACFQB0_01670</name>
</gene>
<organism evidence="2 3">
    <name type="scientific">Luethyella okanaganae</name>
    <dbReference type="NCBI Taxonomy" id="69372"/>
    <lineage>
        <taxon>Bacteria</taxon>
        <taxon>Bacillati</taxon>
        <taxon>Actinomycetota</taxon>
        <taxon>Actinomycetes</taxon>
        <taxon>Micrococcales</taxon>
        <taxon>Microbacteriaceae</taxon>
        <taxon>Luethyella</taxon>
    </lineage>
</organism>
<evidence type="ECO:0000313" key="3">
    <source>
        <dbReference type="Proteomes" id="UP001596306"/>
    </source>
</evidence>
<evidence type="ECO:0000313" key="2">
    <source>
        <dbReference type="EMBL" id="MFC6354823.1"/>
    </source>
</evidence>
<protein>
    <submittedName>
        <fullName evidence="2">Metallopeptidase family protein</fullName>
    </submittedName>
</protein>
<feature type="region of interest" description="Disordered" evidence="1">
    <location>
        <begin position="1"/>
        <end position="25"/>
    </location>
</feature>
<dbReference type="RefSeq" id="WP_386726755.1">
    <property type="nucleotide sequence ID" value="NZ_JBHSTP010000001.1"/>
</dbReference>
<comment type="caution">
    <text evidence="2">The sequence shown here is derived from an EMBL/GenBank/DDBJ whole genome shotgun (WGS) entry which is preliminary data.</text>
</comment>
<keyword evidence="3" id="KW-1185">Reference proteome</keyword>
<proteinExistence type="predicted"/>
<accession>A0ABW1V9V4</accession>
<dbReference type="EMBL" id="JBHSTP010000001">
    <property type="protein sequence ID" value="MFC6354823.1"/>
    <property type="molecule type" value="Genomic_DNA"/>
</dbReference>